<dbReference type="OrthoDB" id="2447222at2759"/>
<keyword evidence="3" id="KW-1185">Reference proteome</keyword>
<comment type="caution">
    <text evidence="2">The sequence shown here is derived from an EMBL/GenBank/DDBJ whole genome shotgun (WGS) entry which is preliminary data.</text>
</comment>
<organism evidence="2 3">
    <name type="scientific">Funneliformis caledonium</name>
    <dbReference type="NCBI Taxonomy" id="1117310"/>
    <lineage>
        <taxon>Eukaryota</taxon>
        <taxon>Fungi</taxon>
        <taxon>Fungi incertae sedis</taxon>
        <taxon>Mucoromycota</taxon>
        <taxon>Glomeromycotina</taxon>
        <taxon>Glomeromycetes</taxon>
        <taxon>Glomerales</taxon>
        <taxon>Glomeraceae</taxon>
        <taxon>Funneliformis</taxon>
    </lineage>
</organism>
<dbReference type="GO" id="GO:0003676">
    <property type="term" value="F:nucleic acid binding"/>
    <property type="evidence" value="ECO:0007669"/>
    <property type="project" value="InterPro"/>
</dbReference>
<accession>A0A9N9CYE2</accession>
<evidence type="ECO:0000259" key="1">
    <source>
        <dbReference type="Pfam" id="PF03184"/>
    </source>
</evidence>
<dbReference type="InterPro" id="IPR004875">
    <property type="entry name" value="DDE_SF_endonuclease_dom"/>
</dbReference>
<dbReference type="Proteomes" id="UP000789570">
    <property type="component" value="Unassembled WGS sequence"/>
</dbReference>
<dbReference type="Pfam" id="PF03184">
    <property type="entry name" value="DDE_1"/>
    <property type="match status" value="1"/>
</dbReference>
<name>A0A9N9CYE2_9GLOM</name>
<evidence type="ECO:0000313" key="2">
    <source>
        <dbReference type="EMBL" id="CAG8620706.1"/>
    </source>
</evidence>
<feature type="domain" description="DDE-1" evidence="1">
    <location>
        <begin position="47"/>
        <end position="80"/>
    </location>
</feature>
<dbReference type="AlphaFoldDB" id="A0A9N9CYE2"/>
<dbReference type="EMBL" id="CAJVPQ010003200">
    <property type="protein sequence ID" value="CAG8620706.1"/>
    <property type="molecule type" value="Genomic_DNA"/>
</dbReference>
<reference evidence="2" key="1">
    <citation type="submission" date="2021-06" db="EMBL/GenBank/DDBJ databases">
        <authorList>
            <person name="Kallberg Y."/>
            <person name="Tangrot J."/>
            <person name="Rosling A."/>
        </authorList>
    </citation>
    <scope>NUCLEOTIDE SEQUENCE</scope>
    <source>
        <strain evidence="2">UK204</strain>
    </source>
</reference>
<protein>
    <submittedName>
        <fullName evidence="2">5146_t:CDS:1</fullName>
    </submittedName>
</protein>
<proteinExistence type="predicted"/>
<sequence length="181" mass="21079">MRKNLQNILIDYSPNDIFNVDKTELYWKMEPNCTLSTRSVASRKQFKEHVTVALCCNALGTEKVKAVFIGKSQNLHFNEYDEINKIQDFIDQLTSNIYKNPIPAKEYLQSEKEETIHQIITDEKIIELMKELEEEPNNEEPEISIISNYEALAALNQIIIYAEQKSDKIDFSKDQIQAVKF</sequence>
<evidence type="ECO:0000313" key="3">
    <source>
        <dbReference type="Proteomes" id="UP000789570"/>
    </source>
</evidence>
<gene>
    <name evidence="2" type="ORF">FCALED_LOCUS9538</name>
</gene>